<name>A0A814RMQ4_9BILA</name>
<evidence type="ECO:0000313" key="2">
    <source>
        <dbReference type="Proteomes" id="UP000663879"/>
    </source>
</evidence>
<dbReference type="AlphaFoldDB" id="A0A814RMQ4"/>
<organism evidence="1 2">
    <name type="scientific">Brachionus calyciflorus</name>
    <dbReference type="NCBI Taxonomy" id="104777"/>
    <lineage>
        <taxon>Eukaryota</taxon>
        <taxon>Metazoa</taxon>
        <taxon>Spiralia</taxon>
        <taxon>Gnathifera</taxon>
        <taxon>Rotifera</taxon>
        <taxon>Eurotatoria</taxon>
        <taxon>Monogononta</taxon>
        <taxon>Pseudotrocha</taxon>
        <taxon>Ploima</taxon>
        <taxon>Brachionidae</taxon>
        <taxon>Brachionus</taxon>
    </lineage>
</organism>
<sequence>MKIKYKEKISSISIRIEITPLPQVYNDEIQELSSLVSTEAIAQFISPFDKIKSTLYRIRSKTIPKLPKTTEEIIIPDNFAKTLDQKERFLLFDTKDVDRIIAFCSMSGLSRLSQADQWHIDATFKASPKLYYQLLIIHAYIHETTFPCVYILFKK</sequence>
<gene>
    <name evidence="1" type="ORF">OXX778_LOCUS22702</name>
</gene>
<keyword evidence="2" id="KW-1185">Reference proteome</keyword>
<dbReference type="EMBL" id="CAJNOC010010088">
    <property type="protein sequence ID" value="CAF1136280.1"/>
    <property type="molecule type" value="Genomic_DNA"/>
</dbReference>
<dbReference type="OrthoDB" id="10043072at2759"/>
<proteinExistence type="predicted"/>
<accession>A0A814RMQ4</accession>
<protein>
    <submittedName>
        <fullName evidence="1">Uncharacterized protein</fullName>
    </submittedName>
</protein>
<reference evidence="1" key="1">
    <citation type="submission" date="2021-02" db="EMBL/GenBank/DDBJ databases">
        <authorList>
            <person name="Nowell W R."/>
        </authorList>
    </citation>
    <scope>NUCLEOTIDE SEQUENCE</scope>
    <source>
        <strain evidence="1">Ploen Becks lab</strain>
    </source>
</reference>
<evidence type="ECO:0000313" key="1">
    <source>
        <dbReference type="EMBL" id="CAF1136280.1"/>
    </source>
</evidence>
<dbReference type="Proteomes" id="UP000663879">
    <property type="component" value="Unassembled WGS sequence"/>
</dbReference>
<comment type="caution">
    <text evidence="1">The sequence shown here is derived from an EMBL/GenBank/DDBJ whole genome shotgun (WGS) entry which is preliminary data.</text>
</comment>